<dbReference type="InterPro" id="IPR001680">
    <property type="entry name" value="WD40_rpt"/>
</dbReference>
<comment type="caution">
    <text evidence="15">The sequence shown here is derived from an EMBL/GenBank/DDBJ whole genome shotgun (WGS) entry which is preliminary data.</text>
</comment>
<dbReference type="InterPro" id="IPR027417">
    <property type="entry name" value="P-loop_NTPase"/>
</dbReference>
<reference evidence="15" key="1">
    <citation type="submission" date="2016-04" db="EMBL/GenBank/DDBJ databases">
        <authorList>
            <person name="Nguyen H.D."/>
            <person name="Kesanakurti P."/>
            <person name="Cullis J."/>
            <person name="Levesque C.A."/>
            <person name="Hambleton S."/>
        </authorList>
    </citation>
    <scope>NUCLEOTIDE SEQUENCE</scope>
    <source>
        <strain evidence="15">DAOMC 238032</strain>
    </source>
</reference>
<keyword evidence="10" id="KW-0449">Lipoprotein</keyword>
<dbReference type="PANTHER" id="PTHR24072">
    <property type="entry name" value="RHO FAMILY GTPASE"/>
    <property type="match status" value="1"/>
</dbReference>
<sequence>MSLQVPPGYRAASSHPKKIWERKNKKALPTCSLLKLNERRSTVSQMTTFANAGSATLPALRLLGQETIIYTRTADAHSAPISGLLPLSTAAPSGLSSSSSAVASSGAAESSGSSTNAIPPTQPTISYRQAVSPATHAFDINPSANLVVAADIRSPTLLFWTLRSDVLLQRIIAPTRLSAVALSPDGELCAAGSAEGSLFLWSVSTGVLRASFDAHYRAVTVLCWSPDGGALVSAGADSRILVWSLAALLAPEAQSQPVGGGGGASASMGGGGGSSHQPNAYATLADHTLPITSLAFPPTARFPAPATLWSTSLDGSVKLWDLRTRALIYTYSLPFPLQHIACDALNRFVYVSTAPPNAASASSSSSSSGPGGVQLSRVFRIDVCRKRTTTGTEYVAQDEAENTEAGSSADGHVIRLRHRITALALSSGSSHLLVGTAASHLHVFDANSAQTLAVLNLGPSIVSTSSASNGPASSSSSTLSLKANGGNSSSNEVGGGPGTCFGPGAITNLKMAVLTPVQSRMSVAMGSVGGTGVAKGRGAGDEESLPLVAANFVRTVTARTAEGVDGGSGSDGVVWRRIPRDLDQISPYICPPSSLFPHLQPNGGSSLLANLPLPGLFPPPIASVSGPAVASAQGTSNPKREEELEAEVTIKCVVVGDGAVGKTCLLISYTTNKFPSEYVPTVFDNYAVTVMIGEDPYTLGLFDTAGQEDYDRLRPLSYPQTDVFLVCFSVTSPASFENVKEKWFPEVHHHCPGVPCLIVGTQVDLRDDPATVDKLARSKQRPVSFDQGERLARELGAVKYVECSALTQKGLKNVFDEAIVAALEPPVVRKKTKCLIL</sequence>
<feature type="region of interest" description="Disordered" evidence="14">
    <location>
        <begin position="101"/>
        <end position="123"/>
    </location>
</feature>
<dbReference type="InterPro" id="IPR037874">
    <property type="entry name" value="Cdc42"/>
</dbReference>
<dbReference type="InterPro" id="IPR015943">
    <property type="entry name" value="WD40/YVTN_repeat-like_dom_sf"/>
</dbReference>
<dbReference type="NCBIfam" id="TIGR00231">
    <property type="entry name" value="small_GTP"/>
    <property type="match status" value="1"/>
</dbReference>
<dbReference type="PROSITE" id="PS50082">
    <property type="entry name" value="WD_REPEATS_2"/>
    <property type="match status" value="3"/>
</dbReference>
<feature type="compositionally biased region" description="Gly residues" evidence="14">
    <location>
        <begin position="258"/>
        <end position="274"/>
    </location>
</feature>
<evidence type="ECO:0000256" key="6">
    <source>
        <dbReference type="ARBA" id="ARBA00022737"/>
    </source>
</evidence>
<dbReference type="InterPro" id="IPR001806">
    <property type="entry name" value="Small_GTPase"/>
</dbReference>
<feature type="repeat" description="WD" evidence="13">
    <location>
        <begin position="284"/>
        <end position="330"/>
    </location>
</feature>
<dbReference type="GO" id="GO:0005525">
    <property type="term" value="F:GTP binding"/>
    <property type="evidence" value="ECO:0007669"/>
    <property type="project" value="UniProtKB-KW"/>
</dbReference>
<evidence type="ECO:0000256" key="1">
    <source>
        <dbReference type="ARBA" id="ARBA00004342"/>
    </source>
</evidence>
<keyword evidence="11" id="KW-0636">Prenylation</keyword>
<evidence type="ECO:0008006" key="17">
    <source>
        <dbReference type="Google" id="ProtNLM"/>
    </source>
</evidence>
<evidence type="ECO:0000256" key="9">
    <source>
        <dbReference type="ARBA" id="ARBA00023136"/>
    </source>
</evidence>
<dbReference type="PROSITE" id="PS50294">
    <property type="entry name" value="WD_REPEATS_REGION"/>
    <property type="match status" value="2"/>
</dbReference>
<dbReference type="PROSITE" id="PS51419">
    <property type="entry name" value="RAB"/>
    <property type="match status" value="1"/>
</dbReference>
<dbReference type="InterPro" id="IPR005225">
    <property type="entry name" value="Small_GTP-bd"/>
</dbReference>
<dbReference type="PRINTS" id="PR00449">
    <property type="entry name" value="RASTRNSFRMNG"/>
</dbReference>
<dbReference type="InterPro" id="IPR019775">
    <property type="entry name" value="WD40_repeat_CS"/>
</dbReference>
<evidence type="ECO:0000256" key="5">
    <source>
        <dbReference type="ARBA" id="ARBA00022574"/>
    </source>
</evidence>
<evidence type="ECO:0000256" key="4">
    <source>
        <dbReference type="ARBA" id="ARBA00022481"/>
    </source>
</evidence>
<dbReference type="GO" id="GO:0030010">
    <property type="term" value="P:establishment of cell polarity"/>
    <property type="evidence" value="ECO:0007669"/>
    <property type="project" value="UniProtKB-ARBA"/>
</dbReference>
<feature type="repeat" description="WD" evidence="13">
    <location>
        <begin position="212"/>
        <end position="245"/>
    </location>
</feature>
<evidence type="ECO:0000256" key="7">
    <source>
        <dbReference type="ARBA" id="ARBA00022741"/>
    </source>
</evidence>
<organism evidence="15 16">
    <name type="scientific">Tilletia caries</name>
    <name type="common">wheat bunt fungus</name>
    <dbReference type="NCBI Taxonomy" id="13290"/>
    <lineage>
        <taxon>Eukaryota</taxon>
        <taxon>Fungi</taxon>
        <taxon>Dikarya</taxon>
        <taxon>Basidiomycota</taxon>
        <taxon>Ustilaginomycotina</taxon>
        <taxon>Exobasidiomycetes</taxon>
        <taxon>Tilletiales</taxon>
        <taxon>Tilletiaceae</taxon>
        <taxon>Tilletia</taxon>
    </lineage>
</organism>
<keyword evidence="4" id="KW-0488">Methylation</keyword>
<feature type="region of interest" description="Disordered" evidence="14">
    <location>
        <begin position="258"/>
        <end position="277"/>
    </location>
</feature>
<keyword evidence="12" id="KW-0131">Cell cycle</keyword>
<dbReference type="SUPFAM" id="SSF52540">
    <property type="entry name" value="P-loop containing nucleoside triphosphate hydrolases"/>
    <property type="match status" value="1"/>
</dbReference>
<feature type="region of interest" description="Disordered" evidence="14">
    <location>
        <begin position="464"/>
        <end position="496"/>
    </location>
</feature>
<dbReference type="CDD" id="cd01874">
    <property type="entry name" value="Cdc42"/>
    <property type="match status" value="1"/>
</dbReference>
<dbReference type="SMART" id="SM00175">
    <property type="entry name" value="RAB"/>
    <property type="match status" value="1"/>
</dbReference>
<dbReference type="InterPro" id="IPR003578">
    <property type="entry name" value="Small_GTPase_Rho"/>
</dbReference>
<dbReference type="SMART" id="SM00174">
    <property type="entry name" value="RHO"/>
    <property type="match status" value="1"/>
</dbReference>
<comment type="similarity">
    <text evidence="2">Belongs to the small GTPase superfamily. Rho family. CDC42 subfamily.</text>
</comment>
<dbReference type="SMART" id="SM00320">
    <property type="entry name" value="WD40"/>
    <property type="match status" value="4"/>
</dbReference>
<keyword evidence="3" id="KW-1003">Cell membrane</keyword>
<evidence type="ECO:0000256" key="10">
    <source>
        <dbReference type="ARBA" id="ARBA00023288"/>
    </source>
</evidence>
<feature type="repeat" description="WD" evidence="13">
    <location>
        <begin position="177"/>
        <end position="211"/>
    </location>
</feature>
<evidence type="ECO:0000256" key="12">
    <source>
        <dbReference type="ARBA" id="ARBA00023306"/>
    </source>
</evidence>
<protein>
    <recommendedName>
        <fullName evidence="17">Cell division control protein 42 homolog</fullName>
    </recommendedName>
</protein>
<dbReference type="PROSITE" id="PS51421">
    <property type="entry name" value="RAS"/>
    <property type="match status" value="1"/>
</dbReference>
<dbReference type="GO" id="GO:0005886">
    <property type="term" value="C:plasma membrane"/>
    <property type="evidence" value="ECO:0007669"/>
    <property type="project" value="UniProtKB-SubCell"/>
</dbReference>
<name>A0A8T8SV81_9BASI</name>
<gene>
    <name evidence="15" type="ORF">A4X03_0g6686</name>
</gene>
<reference evidence="15" key="2">
    <citation type="journal article" date="2019" name="IMA Fungus">
        <title>Genome sequencing and comparison of five Tilletia species to identify candidate genes for the detection of regulated species infecting wheat.</title>
        <authorList>
            <person name="Nguyen H.D.T."/>
            <person name="Sultana T."/>
            <person name="Kesanakurti P."/>
            <person name="Hambleton S."/>
        </authorList>
    </citation>
    <scope>NUCLEOTIDE SEQUENCE</scope>
    <source>
        <strain evidence="15">DAOMC 238032</strain>
    </source>
</reference>
<evidence type="ECO:0000256" key="3">
    <source>
        <dbReference type="ARBA" id="ARBA00022475"/>
    </source>
</evidence>
<feature type="compositionally biased region" description="Low complexity" evidence="14">
    <location>
        <begin position="464"/>
        <end position="492"/>
    </location>
</feature>
<dbReference type="Proteomes" id="UP000077671">
    <property type="component" value="Unassembled WGS sequence"/>
</dbReference>
<accession>A0A8T8SV81</accession>
<keyword evidence="6" id="KW-0677">Repeat</keyword>
<dbReference type="SUPFAM" id="SSF50978">
    <property type="entry name" value="WD40 repeat-like"/>
    <property type="match status" value="1"/>
</dbReference>
<keyword evidence="8" id="KW-0342">GTP-binding</keyword>
<evidence type="ECO:0000256" key="11">
    <source>
        <dbReference type="ARBA" id="ARBA00023289"/>
    </source>
</evidence>
<dbReference type="GO" id="GO:0003924">
    <property type="term" value="F:GTPase activity"/>
    <property type="evidence" value="ECO:0007669"/>
    <property type="project" value="InterPro"/>
</dbReference>
<dbReference type="Gene3D" id="2.130.10.10">
    <property type="entry name" value="YVTN repeat-like/Quinoprotein amine dehydrogenase"/>
    <property type="match status" value="2"/>
</dbReference>
<dbReference type="GO" id="GO:0007264">
    <property type="term" value="P:small GTPase-mediated signal transduction"/>
    <property type="evidence" value="ECO:0007669"/>
    <property type="project" value="InterPro"/>
</dbReference>
<dbReference type="PROSITE" id="PS51420">
    <property type="entry name" value="RHO"/>
    <property type="match status" value="1"/>
</dbReference>
<dbReference type="InterPro" id="IPR036322">
    <property type="entry name" value="WD40_repeat_dom_sf"/>
</dbReference>
<dbReference type="GO" id="GO:0005938">
    <property type="term" value="C:cell cortex"/>
    <property type="evidence" value="ECO:0007669"/>
    <property type="project" value="UniProtKB-ARBA"/>
</dbReference>
<keyword evidence="5 13" id="KW-0853">WD repeat</keyword>
<evidence type="ECO:0000256" key="2">
    <source>
        <dbReference type="ARBA" id="ARBA00008112"/>
    </source>
</evidence>
<evidence type="ECO:0000256" key="14">
    <source>
        <dbReference type="SAM" id="MobiDB-lite"/>
    </source>
</evidence>
<keyword evidence="9" id="KW-0472">Membrane</keyword>
<dbReference type="PROSITE" id="PS00678">
    <property type="entry name" value="WD_REPEATS_1"/>
    <property type="match status" value="1"/>
</dbReference>
<evidence type="ECO:0000313" key="15">
    <source>
        <dbReference type="EMBL" id="KAE8248939.1"/>
    </source>
</evidence>
<dbReference type="Gene3D" id="3.40.50.300">
    <property type="entry name" value="P-loop containing nucleotide triphosphate hydrolases"/>
    <property type="match status" value="1"/>
</dbReference>
<comment type="subcellular location">
    <subcellularLocation>
        <location evidence="1">Cell membrane</location>
        <topology evidence="1">Lipid-anchor</topology>
        <orientation evidence="1">Cytoplasmic side</orientation>
    </subcellularLocation>
</comment>
<dbReference type="Pfam" id="PF00071">
    <property type="entry name" value="Ras"/>
    <property type="match status" value="1"/>
</dbReference>
<proteinExistence type="inferred from homology"/>
<dbReference type="SMART" id="SM00173">
    <property type="entry name" value="RAS"/>
    <property type="match status" value="1"/>
</dbReference>
<keyword evidence="7" id="KW-0547">Nucleotide-binding</keyword>
<dbReference type="FunFam" id="3.40.50.300:FF:000236">
    <property type="entry name" value="Cell division control protein 42"/>
    <property type="match status" value="1"/>
</dbReference>
<evidence type="ECO:0000256" key="13">
    <source>
        <dbReference type="PROSITE-ProRule" id="PRU00221"/>
    </source>
</evidence>
<dbReference type="GO" id="GO:0051286">
    <property type="term" value="C:cell tip"/>
    <property type="evidence" value="ECO:0007669"/>
    <property type="project" value="UniProtKB-ARBA"/>
</dbReference>
<dbReference type="AlphaFoldDB" id="A0A8T8SV81"/>
<evidence type="ECO:0000313" key="16">
    <source>
        <dbReference type="Proteomes" id="UP000077671"/>
    </source>
</evidence>
<evidence type="ECO:0000256" key="8">
    <source>
        <dbReference type="ARBA" id="ARBA00023134"/>
    </source>
</evidence>
<dbReference type="EMBL" id="LWDD02001352">
    <property type="protein sequence ID" value="KAE8248939.1"/>
    <property type="molecule type" value="Genomic_DNA"/>
</dbReference>
<feature type="compositionally biased region" description="Low complexity" evidence="14">
    <location>
        <begin position="101"/>
        <end position="114"/>
    </location>
</feature>
<dbReference type="Pfam" id="PF00400">
    <property type="entry name" value="WD40"/>
    <property type="match status" value="3"/>
</dbReference>
<dbReference type="SMART" id="SM00176">
    <property type="entry name" value="RAN"/>
    <property type="match status" value="1"/>
</dbReference>